<sequence>MKVEPLLITVIACYSDAASTSWRCQWREEFEAATLAWQKTENPPMLDWKTRGWVDSSVDIPLAMGTVKTYADEEYTHYTRKPGVQEFLMVEDYLSTRKERVGELLLTKQGFVWSGPQVLDKVECPSNTTCHLGARWENNEWKMSNGSDNSKPNRIVFTETDTYSQFDYSFYGPSTQSLIANSALESLEISYIEASQPKCAKGHVYTYQQIDFLDEPNYPFGTISIYIHHNSTKLTT</sequence>
<accession>A0ACC2TFV8</accession>
<evidence type="ECO:0000313" key="2">
    <source>
        <dbReference type="Proteomes" id="UP001165960"/>
    </source>
</evidence>
<evidence type="ECO:0000313" key="1">
    <source>
        <dbReference type="EMBL" id="KAJ9073407.1"/>
    </source>
</evidence>
<dbReference type="EMBL" id="QTSX02002910">
    <property type="protein sequence ID" value="KAJ9073407.1"/>
    <property type="molecule type" value="Genomic_DNA"/>
</dbReference>
<proteinExistence type="predicted"/>
<name>A0ACC2TFV8_9FUNG</name>
<comment type="caution">
    <text evidence="1">The sequence shown here is derived from an EMBL/GenBank/DDBJ whole genome shotgun (WGS) entry which is preliminary data.</text>
</comment>
<organism evidence="1 2">
    <name type="scientific">Entomophthora muscae</name>
    <dbReference type="NCBI Taxonomy" id="34485"/>
    <lineage>
        <taxon>Eukaryota</taxon>
        <taxon>Fungi</taxon>
        <taxon>Fungi incertae sedis</taxon>
        <taxon>Zoopagomycota</taxon>
        <taxon>Entomophthoromycotina</taxon>
        <taxon>Entomophthoromycetes</taxon>
        <taxon>Entomophthorales</taxon>
        <taxon>Entomophthoraceae</taxon>
        <taxon>Entomophthora</taxon>
    </lineage>
</organism>
<reference evidence="1" key="1">
    <citation type="submission" date="2022-04" db="EMBL/GenBank/DDBJ databases">
        <title>Genome of the entomopathogenic fungus Entomophthora muscae.</title>
        <authorList>
            <person name="Elya C."/>
            <person name="Lovett B.R."/>
            <person name="Lee E."/>
            <person name="Macias A.M."/>
            <person name="Hajek A.E."/>
            <person name="De Bivort B.L."/>
            <person name="Kasson M.T."/>
            <person name="De Fine Licht H.H."/>
            <person name="Stajich J.E."/>
        </authorList>
    </citation>
    <scope>NUCLEOTIDE SEQUENCE</scope>
    <source>
        <strain evidence="1">Berkeley</strain>
    </source>
</reference>
<dbReference type="Proteomes" id="UP001165960">
    <property type="component" value="Unassembled WGS sequence"/>
</dbReference>
<protein>
    <submittedName>
        <fullName evidence="1">Uncharacterized protein</fullName>
    </submittedName>
</protein>
<keyword evidence="2" id="KW-1185">Reference proteome</keyword>
<gene>
    <name evidence="1" type="ORF">DSO57_1016948</name>
</gene>